<gene>
    <name evidence="1" type="ORF">D1O30_06650</name>
</gene>
<dbReference type="Proteomes" id="UP000268623">
    <property type="component" value="Unassembled WGS sequence"/>
</dbReference>
<reference evidence="1 2" key="1">
    <citation type="submission" date="2018-08" db="EMBL/GenBank/DDBJ databases">
        <title>Genome sequence of Methylocystis hirsuta CSC1, a methanotroph able to accumulate PHAs.</title>
        <authorList>
            <person name="Bordel S."/>
            <person name="Rodriguez E."/>
            <person name="Gancedo J."/>
            <person name="Munoz R."/>
        </authorList>
    </citation>
    <scope>NUCLEOTIDE SEQUENCE [LARGE SCALE GENOMIC DNA]</scope>
    <source>
        <strain evidence="1 2">CSC1</strain>
    </source>
</reference>
<name>A0A3M9XUU0_9HYPH</name>
<sequence length="62" mass="7128">MSRRPARRIVTTAACAPERVPITSNHVIGKESLKIKIVEQVLLEKVCQLFRNRRYEPEPVSL</sequence>
<proteinExistence type="predicted"/>
<comment type="caution">
    <text evidence="1">The sequence shown here is derived from an EMBL/GenBank/DDBJ whole genome shotgun (WGS) entry which is preliminary data.</text>
</comment>
<accession>A0A3M9XUU0</accession>
<organism evidence="1 2">
    <name type="scientific">Methylocystis hirsuta</name>
    <dbReference type="NCBI Taxonomy" id="369798"/>
    <lineage>
        <taxon>Bacteria</taxon>
        <taxon>Pseudomonadati</taxon>
        <taxon>Pseudomonadota</taxon>
        <taxon>Alphaproteobacteria</taxon>
        <taxon>Hyphomicrobiales</taxon>
        <taxon>Methylocystaceae</taxon>
        <taxon>Methylocystis</taxon>
    </lineage>
</organism>
<protein>
    <submittedName>
        <fullName evidence="1">Uncharacterized protein</fullName>
    </submittedName>
</protein>
<evidence type="ECO:0000313" key="1">
    <source>
        <dbReference type="EMBL" id="RNJ51605.1"/>
    </source>
</evidence>
<evidence type="ECO:0000313" key="2">
    <source>
        <dbReference type="Proteomes" id="UP000268623"/>
    </source>
</evidence>
<dbReference type="EMBL" id="QWDD01000001">
    <property type="protein sequence ID" value="RNJ51605.1"/>
    <property type="molecule type" value="Genomic_DNA"/>
</dbReference>
<dbReference type="AlphaFoldDB" id="A0A3M9XUU0"/>
<keyword evidence="2" id="KW-1185">Reference proteome</keyword>